<evidence type="ECO:0008006" key="3">
    <source>
        <dbReference type="Google" id="ProtNLM"/>
    </source>
</evidence>
<proteinExistence type="predicted"/>
<dbReference type="InParanoid" id="E3MDT1"/>
<evidence type="ECO:0000313" key="1">
    <source>
        <dbReference type="EMBL" id="EFO99166.1"/>
    </source>
</evidence>
<dbReference type="HOGENOM" id="CLU_042576_3_1_1"/>
<gene>
    <name evidence="1" type="ORF">CRE_17966</name>
</gene>
<dbReference type="AlphaFoldDB" id="E3MDT1"/>
<dbReference type="OrthoDB" id="5910677at2759"/>
<evidence type="ECO:0000313" key="2">
    <source>
        <dbReference type="Proteomes" id="UP000008281"/>
    </source>
</evidence>
<dbReference type="PANTHER" id="PTHR31379:SF1">
    <property type="entry name" value="F-BOX C PROTEIN-RELATED"/>
    <property type="match status" value="1"/>
</dbReference>
<protein>
    <recommendedName>
        <fullName evidence="3">F-box associated domain-containing protein</fullName>
    </recommendedName>
</protein>
<dbReference type="CTD" id="9807118"/>
<reference evidence="1" key="1">
    <citation type="submission" date="2007-07" db="EMBL/GenBank/DDBJ databases">
        <title>PCAP assembly of the Caenorhabditis remanei genome.</title>
        <authorList>
            <consortium name="The Caenorhabditis remanei Sequencing Consortium"/>
            <person name="Wilson R.K."/>
        </authorList>
    </citation>
    <scope>NUCLEOTIDE SEQUENCE [LARGE SCALE GENOMIC DNA]</scope>
    <source>
        <strain evidence="1">PB4641</strain>
    </source>
</reference>
<accession>E3MDT1</accession>
<dbReference type="KEGG" id="crq:GCK72_008031"/>
<organism evidence="2">
    <name type="scientific">Caenorhabditis remanei</name>
    <name type="common">Caenorhabditis vulgaris</name>
    <dbReference type="NCBI Taxonomy" id="31234"/>
    <lineage>
        <taxon>Eukaryota</taxon>
        <taxon>Metazoa</taxon>
        <taxon>Ecdysozoa</taxon>
        <taxon>Nematoda</taxon>
        <taxon>Chromadorea</taxon>
        <taxon>Rhabditida</taxon>
        <taxon>Rhabditina</taxon>
        <taxon>Rhabditomorpha</taxon>
        <taxon>Rhabditoidea</taxon>
        <taxon>Rhabditidae</taxon>
        <taxon>Peloderinae</taxon>
        <taxon>Caenorhabditis</taxon>
    </lineage>
</organism>
<dbReference type="EMBL" id="DS268437">
    <property type="protein sequence ID" value="EFO99166.1"/>
    <property type="molecule type" value="Genomic_DNA"/>
</dbReference>
<dbReference type="RefSeq" id="XP_003105758.2">
    <property type="nucleotide sequence ID" value="XM_003105710.2"/>
</dbReference>
<keyword evidence="2" id="KW-1185">Reference proteome</keyword>
<dbReference type="Pfam" id="PF12078">
    <property type="entry name" value="DUF3557"/>
    <property type="match status" value="1"/>
</dbReference>
<dbReference type="PANTHER" id="PTHR31379">
    <property type="entry name" value="F-BOX C PROTEIN-RELATED-RELATED"/>
    <property type="match status" value="1"/>
</dbReference>
<dbReference type="GeneID" id="9807118"/>
<dbReference type="InterPro" id="IPR021942">
    <property type="entry name" value="DUF3557"/>
</dbReference>
<name>E3MDT1_CAERE</name>
<sequence length="310" mass="35601">MPTALGYPGLRCVLEFLDPMKRIHIAARNNCLWTIEKTIPICIEKLEIQREFLNLNKYSTEISFDIRFSNGQNTKFHRVLPVQLKQGEAITKLLNSYLGARSKIYVNRLGLYLMISQILPANFIFRINELGCCFSYINRFLANIDPCSFPLKKLRTGIDEPDHLNHPILTSAEEVIFTCGVNGIQKLIDQNNQNKRVTFENYRFNSENLVLLIRHWMKTGKEIGATLKLHNNKDNDRLLQILLQELNEFENKRFNSSSNCPRLMIPINTTAEIHVIVSGKNSVVVEVVPKSLKRRGEATEEPSSSKKAKQ</sequence>
<dbReference type="Proteomes" id="UP000008281">
    <property type="component" value="Unassembled WGS sequence"/>
</dbReference>